<evidence type="ECO:0000256" key="1">
    <source>
        <dbReference type="SAM" id="MobiDB-lite"/>
    </source>
</evidence>
<feature type="region of interest" description="Disordered" evidence="1">
    <location>
        <begin position="1"/>
        <end position="49"/>
    </location>
</feature>
<feature type="compositionally biased region" description="Basic and acidic residues" evidence="1">
    <location>
        <begin position="253"/>
        <end position="268"/>
    </location>
</feature>
<sequence>MFGGHKQQKGGSSYSFSSSNVTIDNKHPVTERADSLSMSGSPPLQQRPNFVEEEVVQEEEEEDVLVVKMKQKVRLLKQELKAKDDMLEAVQSQAKLDIVNARTRVDSIEEKREELEARCAKAEKLALERTNALETANKKLKEAERSAKVFMQRANAKISEALRENDSADQGPSPSSSSSKVERKMTPSNLSLQEKILRIERQQQMDDEEGLLKKNSNSNTKKKKKINKEESSSSLVAVNNDDDEVEEEEENKEENKEEETKSEKQSVEEVEALRWEIQQLLTQNADAARSFQNSLEIERNKRRDAEERAEISEATCVRLQSELKSKESLLKMMEKTSSTSMMRTTFTAALQTRTLNTTEKNKKNQHLVDNKFDDAEEEDSDKDEIPLFSSPPVLKSPIPPLVSRK</sequence>
<feature type="compositionally biased region" description="Acidic residues" evidence="1">
    <location>
        <begin position="240"/>
        <end position="252"/>
    </location>
</feature>
<feature type="compositionally biased region" description="Basic and acidic residues" evidence="1">
    <location>
        <begin position="24"/>
        <end position="34"/>
    </location>
</feature>
<dbReference type="KEGG" id="bpg:Bathy06g04460"/>
<reference evidence="2 3" key="1">
    <citation type="submission" date="2011-10" db="EMBL/GenBank/DDBJ databases">
        <authorList>
            <person name="Genoscope - CEA"/>
        </authorList>
    </citation>
    <scope>NUCLEOTIDE SEQUENCE [LARGE SCALE GENOMIC DNA]</scope>
    <source>
        <strain evidence="2 3">RCC 1105</strain>
    </source>
</reference>
<keyword evidence="3" id="KW-1185">Reference proteome</keyword>
<gene>
    <name evidence="2" type="ORF">Bathy06g04460</name>
</gene>
<feature type="region of interest" description="Disordered" evidence="1">
    <location>
        <begin position="357"/>
        <end position="405"/>
    </location>
</feature>
<protein>
    <submittedName>
        <fullName evidence="2">Uncharacterized protein</fullName>
    </submittedName>
</protein>
<dbReference type="GeneID" id="19015427"/>
<dbReference type="AlphaFoldDB" id="K8EGP0"/>
<organism evidence="2 3">
    <name type="scientific">Bathycoccus prasinos</name>
    <dbReference type="NCBI Taxonomy" id="41875"/>
    <lineage>
        <taxon>Eukaryota</taxon>
        <taxon>Viridiplantae</taxon>
        <taxon>Chlorophyta</taxon>
        <taxon>Mamiellophyceae</taxon>
        <taxon>Mamiellales</taxon>
        <taxon>Bathycoccaceae</taxon>
        <taxon>Bathycoccus</taxon>
    </lineage>
</organism>
<feature type="compositionally biased region" description="Basic and acidic residues" evidence="1">
    <location>
        <begin position="195"/>
        <end position="204"/>
    </location>
</feature>
<evidence type="ECO:0000313" key="2">
    <source>
        <dbReference type="EMBL" id="CCO17164.1"/>
    </source>
</evidence>
<feature type="region of interest" description="Disordered" evidence="1">
    <location>
        <begin position="287"/>
        <end position="310"/>
    </location>
</feature>
<accession>K8EGP0</accession>
<feature type="region of interest" description="Disordered" evidence="1">
    <location>
        <begin position="158"/>
        <end position="268"/>
    </location>
</feature>
<feature type="compositionally biased region" description="Polar residues" evidence="1">
    <location>
        <begin position="36"/>
        <end position="48"/>
    </location>
</feature>
<name>K8EGP0_9CHLO</name>
<proteinExistence type="predicted"/>
<feature type="compositionally biased region" description="Basic and acidic residues" evidence="1">
    <location>
        <begin position="359"/>
        <end position="373"/>
    </location>
</feature>
<dbReference type="EMBL" id="FO082273">
    <property type="protein sequence ID" value="CCO17164.1"/>
    <property type="molecule type" value="Genomic_DNA"/>
</dbReference>
<feature type="compositionally biased region" description="Basic and acidic residues" evidence="1">
    <location>
        <begin position="296"/>
        <end position="310"/>
    </location>
</feature>
<evidence type="ECO:0000313" key="3">
    <source>
        <dbReference type="Proteomes" id="UP000198341"/>
    </source>
</evidence>
<dbReference type="RefSeq" id="XP_007512564.1">
    <property type="nucleotide sequence ID" value="XM_007512502.1"/>
</dbReference>
<dbReference type="Proteomes" id="UP000198341">
    <property type="component" value="Chromosome 6"/>
</dbReference>